<keyword evidence="2" id="KW-1185">Reference proteome</keyword>
<organism evidence="1 2">
    <name type="scientific">Macrosiphum euphorbiae</name>
    <name type="common">potato aphid</name>
    <dbReference type="NCBI Taxonomy" id="13131"/>
    <lineage>
        <taxon>Eukaryota</taxon>
        <taxon>Metazoa</taxon>
        <taxon>Ecdysozoa</taxon>
        <taxon>Arthropoda</taxon>
        <taxon>Hexapoda</taxon>
        <taxon>Insecta</taxon>
        <taxon>Pterygota</taxon>
        <taxon>Neoptera</taxon>
        <taxon>Paraneoptera</taxon>
        <taxon>Hemiptera</taxon>
        <taxon>Sternorrhyncha</taxon>
        <taxon>Aphidomorpha</taxon>
        <taxon>Aphidoidea</taxon>
        <taxon>Aphididae</taxon>
        <taxon>Macrosiphini</taxon>
        <taxon>Macrosiphum</taxon>
    </lineage>
</organism>
<name>A0AAV0WQL8_9HEMI</name>
<evidence type="ECO:0000313" key="2">
    <source>
        <dbReference type="Proteomes" id="UP001160148"/>
    </source>
</evidence>
<dbReference type="EMBL" id="CARXXK010000002">
    <property type="protein sequence ID" value="CAI6358018.1"/>
    <property type="molecule type" value="Genomic_DNA"/>
</dbReference>
<sequence>MWEYAGFELKVKITHTFLGKGHTQNEVDSVHACIENAQKVIYIPAQWVTLISCAKVAGNPYTVIEVSNEEFLDSRP</sequence>
<proteinExistence type="predicted"/>
<evidence type="ECO:0000313" key="1">
    <source>
        <dbReference type="EMBL" id="CAI6358018.1"/>
    </source>
</evidence>
<comment type="caution">
    <text evidence="1">The sequence shown here is derived from an EMBL/GenBank/DDBJ whole genome shotgun (WGS) entry which is preliminary data.</text>
</comment>
<protein>
    <submittedName>
        <fullName evidence="1">Uncharacterized protein</fullName>
    </submittedName>
</protein>
<reference evidence="1 2" key="1">
    <citation type="submission" date="2023-01" db="EMBL/GenBank/DDBJ databases">
        <authorList>
            <person name="Whitehead M."/>
        </authorList>
    </citation>
    <scope>NUCLEOTIDE SEQUENCE [LARGE SCALE GENOMIC DNA]</scope>
</reference>
<dbReference type="Proteomes" id="UP001160148">
    <property type="component" value="Unassembled WGS sequence"/>
</dbReference>
<gene>
    <name evidence="1" type="ORF">MEUPH1_LOCUS13578</name>
</gene>
<accession>A0AAV0WQL8</accession>
<dbReference type="AlphaFoldDB" id="A0AAV0WQL8"/>